<name>D5EG81_AMICL</name>
<dbReference type="InterPro" id="IPR000550">
    <property type="entry name" value="Hppk"/>
</dbReference>
<dbReference type="PANTHER" id="PTHR43071:SF1">
    <property type="entry name" value="2-AMINO-4-HYDROXY-6-HYDROXYMETHYLDIHYDROPTERIDINE PYROPHOSPHOKINASE"/>
    <property type="match status" value="1"/>
</dbReference>
<keyword evidence="6" id="KW-0067">ATP-binding</keyword>
<evidence type="ECO:0000259" key="8">
    <source>
        <dbReference type="PROSITE" id="PS00794"/>
    </source>
</evidence>
<dbReference type="GO" id="GO:0005524">
    <property type="term" value="F:ATP binding"/>
    <property type="evidence" value="ECO:0007669"/>
    <property type="project" value="UniProtKB-KW"/>
</dbReference>
<evidence type="ECO:0000256" key="2">
    <source>
        <dbReference type="ARBA" id="ARBA00013253"/>
    </source>
</evidence>
<comment type="pathway">
    <text evidence="1">Cofactor biosynthesis; tetrahydrofolate biosynthesis; 2-amino-4-hydroxy-6-hydroxymethyl-7,8-dihydropteridine diphosphate from 7,8-dihydroneopterin triphosphate: step 4/4.</text>
</comment>
<evidence type="ECO:0000313" key="9">
    <source>
        <dbReference type="EMBL" id="ADE57563.1"/>
    </source>
</evidence>
<dbReference type="InterPro" id="IPR035907">
    <property type="entry name" value="Hppk_sf"/>
</dbReference>
<dbReference type="SUPFAM" id="SSF55083">
    <property type="entry name" value="6-hydroxymethyl-7,8-dihydropterin pyrophosphokinase, HPPK"/>
    <property type="match status" value="1"/>
</dbReference>
<evidence type="ECO:0000256" key="7">
    <source>
        <dbReference type="ARBA" id="ARBA00022909"/>
    </source>
</evidence>
<keyword evidence="5 9" id="KW-0418">Kinase</keyword>
<evidence type="ECO:0000256" key="4">
    <source>
        <dbReference type="ARBA" id="ARBA00022741"/>
    </source>
</evidence>
<organism evidence="9 10">
    <name type="scientific">Aminobacterium colombiense (strain DSM 12261 / ALA-1)</name>
    <dbReference type="NCBI Taxonomy" id="572547"/>
    <lineage>
        <taxon>Bacteria</taxon>
        <taxon>Thermotogati</taxon>
        <taxon>Synergistota</taxon>
        <taxon>Synergistia</taxon>
        <taxon>Synergistales</taxon>
        <taxon>Aminobacteriaceae</taxon>
        <taxon>Aminobacterium</taxon>
    </lineage>
</organism>
<dbReference type="EC" id="2.7.6.3" evidence="2"/>
<dbReference type="EMBL" id="CP001997">
    <property type="protein sequence ID" value="ADE57563.1"/>
    <property type="molecule type" value="Genomic_DNA"/>
</dbReference>
<proteinExistence type="predicted"/>
<dbReference type="CDD" id="cd00483">
    <property type="entry name" value="HPPK"/>
    <property type="match status" value="1"/>
</dbReference>
<dbReference type="STRING" id="572547.Amico_1446"/>
<feature type="domain" description="7,8-dihydro-6-hydroxymethylpterin-pyrophosphokinase" evidence="8">
    <location>
        <begin position="86"/>
        <end position="97"/>
    </location>
</feature>
<dbReference type="GO" id="GO:0046656">
    <property type="term" value="P:folic acid biosynthetic process"/>
    <property type="evidence" value="ECO:0007669"/>
    <property type="project" value="UniProtKB-KW"/>
</dbReference>
<evidence type="ECO:0000256" key="3">
    <source>
        <dbReference type="ARBA" id="ARBA00022679"/>
    </source>
</evidence>
<dbReference type="RefSeq" id="WP_013048826.1">
    <property type="nucleotide sequence ID" value="NC_014011.1"/>
</dbReference>
<keyword evidence="4" id="KW-0547">Nucleotide-binding</keyword>
<dbReference type="HOGENOM" id="CLU_097916_1_2_0"/>
<dbReference type="NCBIfam" id="TIGR01498">
    <property type="entry name" value="folK"/>
    <property type="match status" value="1"/>
</dbReference>
<sequence>MRLALGIGSNVGDRMNNLRKAVQLLKEKGVVIIAKSDIFETAPMGVTDQPRFLNACIVVDTKFDLEELLSVVKSIEQEMGRVHRLRWGPREIDIDLLLLENGEVLDSSTLKVPHPEMHKRAFVLMPLAQIAPDWIHPLLKVSVKKLAEDIHSQDETLLKISSL</sequence>
<keyword evidence="3 9" id="KW-0808">Transferase</keyword>
<reference evidence="9 10" key="1">
    <citation type="journal article" date="2010" name="Stand. Genomic Sci.">
        <title>Complete genome sequence of Aminobacterium colombiense type strain (ALA-1).</title>
        <authorList>
            <person name="Chertkov O."/>
            <person name="Sikorski J."/>
            <person name="Brambilla E."/>
            <person name="Lapidus A."/>
            <person name="Copeland A."/>
            <person name="Glavina Del Rio T."/>
            <person name="Nolan M."/>
            <person name="Lucas S."/>
            <person name="Tice H."/>
            <person name="Cheng J.F."/>
            <person name="Han C."/>
            <person name="Detter J.C."/>
            <person name="Bruce D."/>
            <person name="Tapia R."/>
            <person name="Goodwin L."/>
            <person name="Pitluck S."/>
            <person name="Liolios K."/>
            <person name="Ivanova N."/>
            <person name="Mavromatis K."/>
            <person name="Ovchinnikova G."/>
            <person name="Pati A."/>
            <person name="Chen A."/>
            <person name="Palaniappan K."/>
            <person name="Land M."/>
            <person name="Hauser L."/>
            <person name="Chang Y.J."/>
            <person name="Jeffries C.D."/>
            <person name="Spring S."/>
            <person name="Rohde M."/>
            <person name="Goker M."/>
            <person name="Bristow J."/>
            <person name="Eisen J.A."/>
            <person name="Markowitz V."/>
            <person name="Hugenholtz P."/>
            <person name="Kyrpides N.C."/>
            <person name="Klenk H.P."/>
        </authorList>
    </citation>
    <scope>NUCLEOTIDE SEQUENCE [LARGE SCALE GENOMIC DNA]</scope>
    <source>
        <strain evidence="10">DSM 12261 / ALA-1</strain>
    </source>
</reference>
<dbReference type="Proteomes" id="UP000002366">
    <property type="component" value="Chromosome"/>
</dbReference>
<dbReference type="KEGG" id="aco:Amico_1446"/>
<dbReference type="GO" id="GO:0003848">
    <property type="term" value="F:2-amino-4-hydroxy-6-hydroxymethyldihydropteridine diphosphokinase activity"/>
    <property type="evidence" value="ECO:0007669"/>
    <property type="project" value="UniProtKB-EC"/>
</dbReference>
<dbReference type="Gene3D" id="3.30.70.560">
    <property type="entry name" value="7,8-Dihydro-6-hydroxymethylpterin-pyrophosphokinase HPPK"/>
    <property type="match status" value="1"/>
</dbReference>
<evidence type="ECO:0000256" key="5">
    <source>
        <dbReference type="ARBA" id="ARBA00022777"/>
    </source>
</evidence>
<dbReference type="GO" id="GO:0016301">
    <property type="term" value="F:kinase activity"/>
    <property type="evidence" value="ECO:0007669"/>
    <property type="project" value="UniProtKB-KW"/>
</dbReference>
<dbReference type="GO" id="GO:0046654">
    <property type="term" value="P:tetrahydrofolate biosynthetic process"/>
    <property type="evidence" value="ECO:0007669"/>
    <property type="project" value="UniProtKB-UniPathway"/>
</dbReference>
<gene>
    <name evidence="9" type="ordered locus">Amico_1446</name>
</gene>
<dbReference type="PROSITE" id="PS00794">
    <property type="entry name" value="HPPK"/>
    <property type="match status" value="1"/>
</dbReference>
<dbReference type="PANTHER" id="PTHR43071">
    <property type="entry name" value="2-AMINO-4-HYDROXY-6-HYDROXYMETHYLDIHYDROPTERIDINE PYROPHOSPHOKINASE"/>
    <property type="match status" value="1"/>
</dbReference>
<dbReference type="UniPathway" id="UPA00077">
    <property type="reaction ID" value="UER00155"/>
</dbReference>
<keyword evidence="7" id="KW-0289">Folate biosynthesis</keyword>
<dbReference type="Pfam" id="PF01288">
    <property type="entry name" value="HPPK"/>
    <property type="match status" value="1"/>
</dbReference>
<accession>D5EG81</accession>
<dbReference type="eggNOG" id="COG0801">
    <property type="taxonomic scope" value="Bacteria"/>
</dbReference>
<dbReference type="AlphaFoldDB" id="D5EG81"/>
<keyword evidence="10" id="KW-1185">Reference proteome</keyword>
<evidence type="ECO:0000313" key="10">
    <source>
        <dbReference type="Proteomes" id="UP000002366"/>
    </source>
</evidence>
<evidence type="ECO:0000256" key="6">
    <source>
        <dbReference type="ARBA" id="ARBA00022840"/>
    </source>
</evidence>
<protein>
    <recommendedName>
        <fullName evidence="2">2-amino-4-hydroxy-6-hydroxymethyldihydropteridine diphosphokinase</fullName>
        <ecNumber evidence="2">2.7.6.3</ecNumber>
    </recommendedName>
</protein>
<evidence type="ECO:0000256" key="1">
    <source>
        <dbReference type="ARBA" id="ARBA00005051"/>
    </source>
</evidence>